<protein>
    <recommendedName>
        <fullName evidence="4">Hut operon positive regulatory protein</fullName>
    </recommendedName>
</protein>
<evidence type="ECO:0000256" key="5">
    <source>
        <dbReference type="ARBA" id="ARBA00022884"/>
    </source>
</evidence>
<gene>
    <name evidence="9" type="ORF">E5347_03410</name>
</gene>
<keyword evidence="6" id="KW-0805">Transcription regulation</keyword>
<keyword evidence="7" id="KW-0010">Activator</keyword>
<dbReference type="EMBL" id="SRYR01000001">
    <property type="protein sequence ID" value="TGY43876.1"/>
    <property type="molecule type" value="Genomic_DNA"/>
</dbReference>
<evidence type="ECO:0000256" key="8">
    <source>
        <dbReference type="ARBA" id="ARBA00023163"/>
    </source>
</evidence>
<keyword evidence="8" id="KW-0804">Transcription</keyword>
<evidence type="ECO:0000256" key="4">
    <source>
        <dbReference type="ARBA" id="ARBA00019377"/>
    </source>
</evidence>
<dbReference type="Pfam" id="PF09021">
    <property type="entry name" value="HutP"/>
    <property type="match status" value="1"/>
</dbReference>
<evidence type="ECO:0000256" key="6">
    <source>
        <dbReference type="ARBA" id="ARBA00023015"/>
    </source>
</evidence>
<evidence type="ECO:0000256" key="2">
    <source>
        <dbReference type="ARBA" id="ARBA00009992"/>
    </source>
</evidence>
<dbReference type="RefSeq" id="WP_136004663.1">
    <property type="nucleotide sequence ID" value="NZ_SRYR01000001.1"/>
</dbReference>
<dbReference type="InterPro" id="IPR036482">
    <property type="entry name" value="Regulatory_HutP_sf"/>
</dbReference>
<accession>A0A4S2DND3</accession>
<dbReference type="AlphaFoldDB" id="A0A4S2DND3"/>
<comment type="subunit">
    <text evidence="3">Homohexamer.</text>
</comment>
<dbReference type="GO" id="GO:0003723">
    <property type="term" value="F:RNA binding"/>
    <property type="evidence" value="ECO:0007669"/>
    <property type="project" value="UniProtKB-KW"/>
</dbReference>
<evidence type="ECO:0000313" key="10">
    <source>
        <dbReference type="Proteomes" id="UP000306888"/>
    </source>
</evidence>
<dbReference type="Gene3D" id="3.40.1510.10">
    <property type="entry name" value="Hut operon regulatory protein HutP"/>
    <property type="match status" value="1"/>
</dbReference>
<dbReference type="Proteomes" id="UP000306888">
    <property type="component" value="Unassembled WGS sequence"/>
</dbReference>
<keyword evidence="5" id="KW-0694">RNA-binding</keyword>
<evidence type="ECO:0000256" key="3">
    <source>
        <dbReference type="ARBA" id="ARBA00011643"/>
    </source>
</evidence>
<organism evidence="9 10">
    <name type="scientific">Clostridium sartagoforme</name>
    <dbReference type="NCBI Taxonomy" id="84031"/>
    <lineage>
        <taxon>Bacteria</taxon>
        <taxon>Bacillati</taxon>
        <taxon>Bacillota</taxon>
        <taxon>Clostridia</taxon>
        <taxon>Eubacteriales</taxon>
        <taxon>Clostridiaceae</taxon>
        <taxon>Clostridium</taxon>
    </lineage>
</organism>
<dbReference type="CDD" id="cd11640">
    <property type="entry name" value="HutP"/>
    <property type="match status" value="1"/>
</dbReference>
<reference evidence="9 10" key="1">
    <citation type="submission" date="2019-04" db="EMBL/GenBank/DDBJ databases">
        <title>Microbes associate with the intestines of laboratory mice.</title>
        <authorList>
            <person name="Navarre W."/>
            <person name="Wong E."/>
            <person name="Huang K."/>
            <person name="Tropini C."/>
            <person name="Ng K."/>
            <person name="Yu B."/>
        </authorList>
    </citation>
    <scope>NUCLEOTIDE SEQUENCE [LARGE SCALE GENOMIC DNA]</scope>
    <source>
        <strain evidence="9 10">NM50_B9-20</strain>
    </source>
</reference>
<comment type="similarity">
    <text evidence="2">Belongs to the HutP family.</text>
</comment>
<sequence length="139" mass="15077">MNASLEVAKYATRMAISSREEEEELKVELKKKGILATAVNIGGNINESTSKILERALVASKRNGLIREEHLHEGGVIGATRDALMQVWNRASGQNVGGKIGIARRDEHLSVCIFLSVGLLHLDEVVIGIGHRAVPKMDA</sequence>
<proteinExistence type="inferred from homology"/>
<dbReference type="OrthoDB" id="1629373at2"/>
<evidence type="ECO:0000313" key="9">
    <source>
        <dbReference type="EMBL" id="TGY43876.1"/>
    </source>
</evidence>
<comment type="function">
    <text evidence="1">Antiterminator that binds to cis-acting regulatory sequences on the mRNA in the presence of histidine, thereby suppressing transcription termination and activating the hut operon for histidine utilization.</text>
</comment>
<dbReference type="InterPro" id="IPR015111">
    <property type="entry name" value="Regulatory_HutP"/>
</dbReference>
<evidence type="ECO:0000256" key="1">
    <source>
        <dbReference type="ARBA" id="ARBA00002945"/>
    </source>
</evidence>
<name>A0A4S2DND3_9CLOT</name>
<evidence type="ECO:0000256" key="7">
    <source>
        <dbReference type="ARBA" id="ARBA00023159"/>
    </source>
</evidence>
<comment type="caution">
    <text evidence="9">The sequence shown here is derived from an EMBL/GenBank/DDBJ whole genome shotgun (WGS) entry which is preliminary data.</text>
</comment>
<keyword evidence="10" id="KW-1185">Reference proteome</keyword>